<dbReference type="Proteomes" id="UP001149165">
    <property type="component" value="Unassembled WGS sequence"/>
</dbReference>
<comment type="caution">
    <text evidence="2">The sequence shown here is derived from an EMBL/GenBank/DDBJ whole genome shotgun (WGS) entry which is preliminary data.</text>
</comment>
<keyword evidence="3" id="KW-1185">Reference proteome</keyword>
<protein>
    <submittedName>
        <fullName evidence="2">Uncharacterized protein</fullName>
    </submittedName>
</protein>
<evidence type="ECO:0000256" key="1">
    <source>
        <dbReference type="SAM" id="MobiDB-lite"/>
    </source>
</evidence>
<dbReference type="AlphaFoldDB" id="A0A9W9KSC3"/>
<gene>
    <name evidence="2" type="ORF">N7456_000916</name>
</gene>
<evidence type="ECO:0000313" key="2">
    <source>
        <dbReference type="EMBL" id="KAJ5116568.1"/>
    </source>
</evidence>
<reference evidence="2" key="1">
    <citation type="submission" date="2022-11" db="EMBL/GenBank/DDBJ databases">
        <authorList>
            <person name="Petersen C."/>
        </authorList>
    </citation>
    <scope>NUCLEOTIDE SEQUENCE</scope>
    <source>
        <strain evidence="2">IBT 30069</strain>
    </source>
</reference>
<dbReference type="EMBL" id="JAPQKH010000001">
    <property type="protein sequence ID" value="KAJ5116568.1"/>
    <property type="molecule type" value="Genomic_DNA"/>
</dbReference>
<reference evidence="2" key="2">
    <citation type="journal article" date="2023" name="IMA Fungus">
        <title>Comparative genomic study of the Penicillium genus elucidates a diverse pangenome and 15 lateral gene transfer events.</title>
        <authorList>
            <person name="Petersen C."/>
            <person name="Sorensen T."/>
            <person name="Nielsen M.R."/>
            <person name="Sondergaard T.E."/>
            <person name="Sorensen J.L."/>
            <person name="Fitzpatrick D.A."/>
            <person name="Frisvad J.C."/>
            <person name="Nielsen K.L."/>
        </authorList>
    </citation>
    <scope>NUCLEOTIDE SEQUENCE</scope>
    <source>
        <strain evidence="2">IBT 30069</strain>
    </source>
</reference>
<proteinExistence type="predicted"/>
<organism evidence="2 3">
    <name type="scientific">Penicillium angulare</name>
    <dbReference type="NCBI Taxonomy" id="116970"/>
    <lineage>
        <taxon>Eukaryota</taxon>
        <taxon>Fungi</taxon>
        <taxon>Dikarya</taxon>
        <taxon>Ascomycota</taxon>
        <taxon>Pezizomycotina</taxon>
        <taxon>Eurotiomycetes</taxon>
        <taxon>Eurotiomycetidae</taxon>
        <taxon>Eurotiales</taxon>
        <taxon>Aspergillaceae</taxon>
        <taxon>Penicillium</taxon>
    </lineage>
</organism>
<dbReference type="OrthoDB" id="5280830at2759"/>
<accession>A0A9W9KSC3</accession>
<sequence length="607" mass="67045">MSTTPGSGRSSSKAQSQTNALGGAIRAKNSMATDKSRSFNLVVCGTDLVTDGWIFSDFLGFAMLFKEHEADAQLLTCFPTEQHMDCQSHKFYQQIAADRLKSKVQQWIWERMFQARPGDVVNIVLLCHGNRDGDFSLGNSWLKAVDLANSLSSYRDGVQVNLFSSACHSGHLARAIAKTKQTNRYVSVAAEPKKLSYAVRTRSGRWRSGRWANAFVTGALGIVDPGTNMTAPVTIADHENWIQTKLRKVSAKSPTMNPIFHSDISPTTSLKDLLFRISEPAEPITPPRSIEWPKITAIVQDVVSRGISSWALDSQSQSSDLILPPSALATANRELSLCNTELGFPPDLGVFTSLSTIHPEWKGILANLYWRSFRQVLMLEIFLTLLRKGLVNLECLTAPIDLYNPTTSTFDVAVAISRFSLLMEDSEKAFRGKLPLQSTEWSTDIEWLATMILRSRADISDVLNVIKNLGLLGTFDKESFRENDDLYADDEIRYDDDPTFTPSADKASSVKNNVFGFWLPHGLSGDSSTFLSQLQQCLDRAAAIESAYKLLEPVPVGLLILSIDLFIENPRSLDELPSDESSADSKTSACINDPEPTECLPLAGLTD</sequence>
<evidence type="ECO:0000313" key="3">
    <source>
        <dbReference type="Proteomes" id="UP001149165"/>
    </source>
</evidence>
<feature type="region of interest" description="Disordered" evidence="1">
    <location>
        <begin position="574"/>
        <end position="607"/>
    </location>
</feature>
<name>A0A9W9KSC3_9EURO</name>